<keyword evidence="1" id="KW-0269">Exonuclease</keyword>
<dbReference type="AlphaFoldDB" id="A0A2U1MYP4"/>
<comment type="caution">
    <text evidence="1">The sequence shown here is derived from an EMBL/GenBank/DDBJ whole genome shotgun (WGS) entry which is preliminary data.</text>
</comment>
<protein>
    <submittedName>
        <fullName evidence="1">Endonuclease/exonuclease/phosphatase</fullName>
    </submittedName>
</protein>
<keyword evidence="1" id="KW-0378">Hydrolase</keyword>
<name>A0A2U1MYP4_ARTAN</name>
<dbReference type="OrthoDB" id="1752289at2759"/>
<keyword evidence="2" id="KW-1185">Reference proteome</keyword>
<dbReference type="GO" id="GO:0004527">
    <property type="term" value="F:exonuclease activity"/>
    <property type="evidence" value="ECO:0007669"/>
    <property type="project" value="UniProtKB-KW"/>
</dbReference>
<gene>
    <name evidence="1" type="ORF">CTI12_AA329490</name>
</gene>
<dbReference type="GO" id="GO:0004519">
    <property type="term" value="F:endonuclease activity"/>
    <property type="evidence" value="ECO:0007669"/>
    <property type="project" value="UniProtKB-KW"/>
</dbReference>
<sequence>MKALKLIIKEWSKNLNSSQFSEKEDLIKNIKDFDENIERGIGDPSVDSQRALWLANLHAIEFKENLDASQKAKIKWGVEADENSKFFHATINQKRRSLAIHGIMYEGHWLTDPHLIKNAFLTFFESKFQRIDVIDPHLFGFGFHWYVLPFALIQKWRWRFFNNPRALWVQVITAIHGHSEDTSSFSNHVRDQGVWGRIVGSINTMHEKGIVPHSSLKRRVNNGISTKFWTQTWIGNTSLQHQFPRLFRLGHNKDCTIRTVGNRWVGFEWSSFD</sequence>
<reference evidence="1 2" key="1">
    <citation type="journal article" date="2018" name="Mol. Plant">
        <title>The genome of Artemisia annua provides insight into the evolution of Asteraceae family and artemisinin biosynthesis.</title>
        <authorList>
            <person name="Shen Q."/>
            <person name="Zhang L."/>
            <person name="Liao Z."/>
            <person name="Wang S."/>
            <person name="Yan T."/>
            <person name="Shi P."/>
            <person name="Liu M."/>
            <person name="Fu X."/>
            <person name="Pan Q."/>
            <person name="Wang Y."/>
            <person name="Lv Z."/>
            <person name="Lu X."/>
            <person name="Zhang F."/>
            <person name="Jiang W."/>
            <person name="Ma Y."/>
            <person name="Chen M."/>
            <person name="Hao X."/>
            <person name="Li L."/>
            <person name="Tang Y."/>
            <person name="Lv G."/>
            <person name="Zhou Y."/>
            <person name="Sun X."/>
            <person name="Brodelius P.E."/>
            <person name="Rose J.K.C."/>
            <person name="Tang K."/>
        </authorList>
    </citation>
    <scope>NUCLEOTIDE SEQUENCE [LARGE SCALE GENOMIC DNA]</scope>
    <source>
        <strain evidence="2">cv. Huhao1</strain>
        <tissue evidence="1">Leaf</tissue>
    </source>
</reference>
<proteinExistence type="predicted"/>
<organism evidence="1 2">
    <name type="scientific">Artemisia annua</name>
    <name type="common">Sweet wormwood</name>
    <dbReference type="NCBI Taxonomy" id="35608"/>
    <lineage>
        <taxon>Eukaryota</taxon>
        <taxon>Viridiplantae</taxon>
        <taxon>Streptophyta</taxon>
        <taxon>Embryophyta</taxon>
        <taxon>Tracheophyta</taxon>
        <taxon>Spermatophyta</taxon>
        <taxon>Magnoliopsida</taxon>
        <taxon>eudicotyledons</taxon>
        <taxon>Gunneridae</taxon>
        <taxon>Pentapetalae</taxon>
        <taxon>asterids</taxon>
        <taxon>campanulids</taxon>
        <taxon>Asterales</taxon>
        <taxon>Asteraceae</taxon>
        <taxon>Asteroideae</taxon>
        <taxon>Anthemideae</taxon>
        <taxon>Artemisiinae</taxon>
        <taxon>Artemisia</taxon>
    </lineage>
</organism>
<evidence type="ECO:0000313" key="1">
    <source>
        <dbReference type="EMBL" id="PWA66381.1"/>
    </source>
</evidence>
<evidence type="ECO:0000313" key="2">
    <source>
        <dbReference type="Proteomes" id="UP000245207"/>
    </source>
</evidence>
<keyword evidence="1" id="KW-0255">Endonuclease</keyword>
<dbReference type="Proteomes" id="UP000245207">
    <property type="component" value="Unassembled WGS sequence"/>
</dbReference>
<accession>A0A2U1MYP4</accession>
<keyword evidence="1" id="KW-0540">Nuclease</keyword>
<dbReference type="EMBL" id="PKPP01004039">
    <property type="protein sequence ID" value="PWA66381.1"/>
    <property type="molecule type" value="Genomic_DNA"/>
</dbReference>